<gene>
    <name evidence="2" type="ORF">ACFO5O_12990</name>
</gene>
<accession>A0ABV9N8I2</accession>
<comment type="caution">
    <text evidence="2">The sequence shown here is derived from an EMBL/GenBank/DDBJ whole genome shotgun (WGS) entry which is preliminary data.</text>
</comment>
<keyword evidence="1" id="KW-0472">Membrane</keyword>
<keyword evidence="1" id="KW-1133">Transmembrane helix</keyword>
<keyword evidence="1" id="KW-0812">Transmembrane</keyword>
<dbReference type="RefSeq" id="WP_387964458.1">
    <property type="nucleotide sequence ID" value="NZ_JBHSGP010000014.1"/>
</dbReference>
<evidence type="ECO:0000256" key="1">
    <source>
        <dbReference type="SAM" id="Phobius"/>
    </source>
</evidence>
<protein>
    <submittedName>
        <fullName evidence="2">Uncharacterized protein</fullName>
    </submittedName>
</protein>
<dbReference type="Proteomes" id="UP001595953">
    <property type="component" value="Unassembled WGS sequence"/>
</dbReference>
<name>A0ABV9N8I2_9FLAO</name>
<keyword evidence="3" id="KW-1185">Reference proteome</keyword>
<evidence type="ECO:0000313" key="3">
    <source>
        <dbReference type="Proteomes" id="UP001595953"/>
    </source>
</evidence>
<dbReference type="EMBL" id="JBHSGP010000014">
    <property type="protein sequence ID" value="MFC4723245.1"/>
    <property type="molecule type" value="Genomic_DNA"/>
</dbReference>
<feature type="transmembrane region" description="Helical" evidence="1">
    <location>
        <begin position="6"/>
        <end position="33"/>
    </location>
</feature>
<organism evidence="2 3">
    <name type="scientific">Geojedonia litorea</name>
    <dbReference type="NCBI Taxonomy" id="1268269"/>
    <lineage>
        <taxon>Bacteria</taxon>
        <taxon>Pseudomonadati</taxon>
        <taxon>Bacteroidota</taxon>
        <taxon>Flavobacteriia</taxon>
        <taxon>Flavobacteriales</taxon>
        <taxon>Flavobacteriaceae</taxon>
        <taxon>Geojedonia</taxon>
    </lineage>
</organism>
<evidence type="ECO:0000313" key="2">
    <source>
        <dbReference type="EMBL" id="MFC4723245.1"/>
    </source>
</evidence>
<sequence length="49" mass="5722">MKEKYVYILLAIALVVTIYGLVTGQFFFLLILFPFGMGWFKKNKTNDND</sequence>
<proteinExistence type="predicted"/>
<reference evidence="3" key="1">
    <citation type="journal article" date="2019" name="Int. J. Syst. Evol. Microbiol.">
        <title>The Global Catalogue of Microorganisms (GCM) 10K type strain sequencing project: providing services to taxonomists for standard genome sequencing and annotation.</title>
        <authorList>
            <consortium name="The Broad Institute Genomics Platform"/>
            <consortium name="The Broad Institute Genome Sequencing Center for Infectious Disease"/>
            <person name="Wu L."/>
            <person name="Ma J."/>
        </authorList>
    </citation>
    <scope>NUCLEOTIDE SEQUENCE [LARGE SCALE GENOMIC DNA]</scope>
    <source>
        <strain evidence="3">CCUG 63682</strain>
    </source>
</reference>